<name>A0A1J1IYF4_9DIPT</name>
<gene>
    <name evidence="1" type="ORF">CLUMA_CG017790</name>
</gene>
<sequence length="66" mass="7645">MSHSTQAKQEKNEGKSYIDLVLTSHQNRAGGSDSEQSNHCYVIIEHYMNKFLSCLPHKHVLLFNLW</sequence>
<dbReference type="AlphaFoldDB" id="A0A1J1IYF4"/>
<organism evidence="1 2">
    <name type="scientific">Clunio marinus</name>
    <dbReference type="NCBI Taxonomy" id="568069"/>
    <lineage>
        <taxon>Eukaryota</taxon>
        <taxon>Metazoa</taxon>
        <taxon>Ecdysozoa</taxon>
        <taxon>Arthropoda</taxon>
        <taxon>Hexapoda</taxon>
        <taxon>Insecta</taxon>
        <taxon>Pterygota</taxon>
        <taxon>Neoptera</taxon>
        <taxon>Endopterygota</taxon>
        <taxon>Diptera</taxon>
        <taxon>Nematocera</taxon>
        <taxon>Chironomoidea</taxon>
        <taxon>Chironomidae</taxon>
        <taxon>Clunio</taxon>
    </lineage>
</organism>
<dbReference type="Proteomes" id="UP000183832">
    <property type="component" value="Unassembled WGS sequence"/>
</dbReference>
<keyword evidence="2" id="KW-1185">Reference proteome</keyword>
<proteinExistence type="predicted"/>
<protein>
    <submittedName>
        <fullName evidence="1">CLUMA_CG017790, isoform A</fullName>
    </submittedName>
</protein>
<evidence type="ECO:0000313" key="1">
    <source>
        <dbReference type="EMBL" id="CRL04730.1"/>
    </source>
</evidence>
<reference evidence="1 2" key="1">
    <citation type="submission" date="2015-04" db="EMBL/GenBank/DDBJ databases">
        <authorList>
            <person name="Syromyatnikov M.Y."/>
            <person name="Popov V.N."/>
        </authorList>
    </citation>
    <scope>NUCLEOTIDE SEQUENCE [LARGE SCALE GENOMIC DNA]</scope>
</reference>
<evidence type="ECO:0000313" key="2">
    <source>
        <dbReference type="Proteomes" id="UP000183832"/>
    </source>
</evidence>
<accession>A0A1J1IYF4</accession>
<dbReference type="EMBL" id="CVRI01000063">
    <property type="protein sequence ID" value="CRL04730.1"/>
    <property type="molecule type" value="Genomic_DNA"/>
</dbReference>